<evidence type="ECO:0000256" key="1">
    <source>
        <dbReference type="SAM" id="MobiDB-lite"/>
    </source>
</evidence>
<gene>
    <name evidence="2" type="ORF">LIER_14795</name>
</gene>
<evidence type="ECO:0000313" key="3">
    <source>
        <dbReference type="Proteomes" id="UP001454036"/>
    </source>
</evidence>
<evidence type="ECO:0000313" key="2">
    <source>
        <dbReference type="EMBL" id="GAA0157548.1"/>
    </source>
</evidence>
<comment type="caution">
    <text evidence="2">The sequence shown here is derived from an EMBL/GenBank/DDBJ whole genome shotgun (WGS) entry which is preliminary data.</text>
</comment>
<feature type="compositionally biased region" description="Basic and acidic residues" evidence="1">
    <location>
        <begin position="46"/>
        <end position="55"/>
    </location>
</feature>
<dbReference type="Proteomes" id="UP001454036">
    <property type="component" value="Unassembled WGS sequence"/>
</dbReference>
<dbReference type="EMBL" id="BAABME010003128">
    <property type="protein sequence ID" value="GAA0157548.1"/>
    <property type="molecule type" value="Genomic_DNA"/>
</dbReference>
<protein>
    <submittedName>
        <fullName evidence="2">Uncharacterized protein</fullName>
    </submittedName>
</protein>
<reference evidence="2 3" key="1">
    <citation type="submission" date="2024-01" db="EMBL/GenBank/DDBJ databases">
        <title>The complete chloroplast genome sequence of Lithospermum erythrorhizon: insights into the phylogenetic relationship among Boraginaceae species and the maternal lineages of purple gromwells.</title>
        <authorList>
            <person name="Okada T."/>
            <person name="Watanabe K."/>
        </authorList>
    </citation>
    <scope>NUCLEOTIDE SEQUENCE [LARGE SCALE GENOMIC DNA]</scope>
</reference>
<accession>A0AAV3Q518</accession>
<proteinExistence type="predicted"/>
<name>A0AAV3Q518_LITER</name>
<feature type="compositionally biased region" description="Polar residues" evidence="1">
    <location>
        <begin position="56"/>
        <end position="66"/>
    </location>
</feature>
<sequence length="74" mass="8202">MAIRGFGNIFGEQQTVIDAYRKINGNNLADLVSQEMRFAFDEPEASDSKGAREAQQKLSEQESISDGFSDEEPS</sequence>
<keyword evidence="3" id="KW-1185">Reference proteome</keyword>
<feature type="region of interest" description="Disordered" evidence="1">
    <location>
        <begin position="42"/>
        <end position="74"/>
    </location>
</feature>
<dbReference type="AlphaFoldDB" id="A0AAV3Q518"/>
<organism evidence="2 3">
    <name type="scientific">Lithospermum erythrorhizon</name>
    <name type="common">Purple gromwell</name>
    <name type="synonym">Lithospermum officinale var. erythrorhizon</name>
    <dbReference type="NCBI Taxonomy" id="34254"/>
    <lineage>
        <taxon>Eukaryota</taxon>
        <taxon>Viridiplantae</taxon>
        <taxon>Streptophyta</taxon>
        <taxon>Embryophyta</taxon>
        <taxon>Tracheophyta</taxon>
        <taxon>Spermatophyta</taxon>
        <taxon>Magnoliopsida</taxon>
        <taxon>eudicotyledons</taxon>
        <taxon>Gunneridae</taxon>
        <taxon>Pentapetalae</taxon>
        <taxon>asterids</taxon>
        <taxon>lamiids</taxon>
        <taxon>Boraginales</taxon>
        <taxon>Boraginaceae</taxon>
        <taxon>Boraginoideae</taxon>
        <taxon>Lithospermeae</taxon>
        <taxon>Lithospermum</taxon>
    </lineage>
</organism>